<keyword evidence="1" id="KW-0472">Membrane</keyword>
<name>A0A4Z2CKZ7_SCHJA</name>
<reference evidence="2 3" key="1">
    <citation type="submission" date="2019-03" db="EMBL/GenBank/DDBJ databases">
        <title>An improved genome assembly of the fluke Schistosoma japonicum.</title>
        <authorList>
            <person name="Hu W."/>
            <person name="Luo F."/>
            <person name="Yin M."/>
            <person name="Mo X."/>
            <person name="Sun C."/>
            <person name="Wu Q."/>
            <person name="Zhu B."/>
            <person name="Xiang M."/>
            <person name="Wang J."/>
            <person name="Wang Y."/>
            <person name="Zhang T."/>
            <person name="Xu B."/>
            <person name="Zheng H."/>
            <person name="Feng Z."/>
        </authorList>
    </citation>
    <scope>NUCLEOTIDE SEQUENCE [LARGE SCALE GENOMIC DNA]</scope>
    <source>
        <strain evidence="2">HuSjv2</strain>
        <tissue evidence="2">Worms</tissue>
    </source>
</reference>
<dbReference type="OrthoDB" id="76259at2759"/>
<proteinExistence type="predicted"/>
<gene>
    <name evidence="2" type="ORF">EWB00_010162</name>
</gene>
<feature type="non-terminal residue" evidence="2">
    <location>
        <position position="1"/>
    </location>
</feature>
<organism evidence="2 3">
    <name type="scientific">Schistosoma japonicum</name>
    <name type="common">Blood fluke</name>
    <dbReference type="NCBI Taxonomy" id="6182"/>
    <lineage>
        <taxon>Eukaryota</taxon>
        <taxon>Metazoa</taxon>
        <taxon>Spiralia</taxon>
        <taxon>Lophotrochozoa</taxon>
        <taxon>Platyhelminthes</taxon>
        <taxon>Trematoda</taxon>
        <taxon>Digenea</taxon>
        <taxon>Strigeidida</taxon>
        <taxon>Schistosomatoidea</taxon>
        <taxon>Schistosomatidae</taxon>
        <taxon>Schistosoma</taxon>
    </lineage>
</organism>
<keyword evidence="1" id="KW-0812">Transmembrane</keyword>
<protein>
    <submittedName>
        <fullName evidence="2">Uncharacterized protein</fullName>
    </submittedName>
</protein>
<accession>A0A4Z2CKZ7</accession>
<keyword evidence="3" id="KW-1185">Reference proteome</keyword>
<keyword evidence="1" id="KW-1133">Transmembrane helix</keyword>
<sequence length="97" mass="11277">RSRKLCKYVSALASLMAIIFIHAIILNSIRITNEVRLTKEQVRSYALAQVCVHNMSLREETNVKDRIKEEWIGRTPKRSQYKILRQSLPYGTLSDKS</sequence>
<feature type="transmembrane region" description="Helical" evidence="1">
    <location>
        <begin position="12"/>
        <end position="29"/>
    </location>
</feature>
<dbReference type="Proteomes" id="UP000311919">
    <property type="component" value="Unassembled WGS sequence"/>
</dbReference>
<dbReference type="EMBL" id="SKCS01000746">
    <property type="protein sequence ID" value="TNN04885.1"/>
    <property type="molecule type" value="Genomic_DNA"/>
</dbReference>
<comment type="caution">
    <text evidence="2">The sequence shown here is derived from an EMBL/GenBank/DDBJ whole genome shotgun (WGS) entry which is preliminary data.</text>
</comment>
<evidence type="ECO:0000256" key="1">
    <source>
        <dbReference type="SAM" id="Phobius"/>
    </source>
</evidence>
<dbReference type="AlphaFoldDB" id="A0A4Z2CKZ7"/>
<evidence type="ECO:0000313" key="3">
    <source>
        <dbReference type="Proteomes" id="UP000311919"/>
    </source>
</evidence>
<evidence type="ECO:0000313" key="2">
    <source>
        <dbReference type="EMBL" id="TNN04885.1"/>
    </source>
</evidence>
<feature type="non-terminal residue" evidence="2">
    <location>
        <position position="97"/>
    </location>
</feature>